<accession>A0A850PM85</accession>
<name>A0A850PM85_9MYCO</name>
<keyword evidence="3" id="KW-1185">Reference proteome</keyword>
<dbReference type="InterPro" id="IPR049445">
    <property type="entry name" value="TetR_SbtR-like_C"/>
</dbReference>
<evidence type="ECO:0000313" key="3">
    <source>
        <dbReference type="Proteomes" id="UP000570517"/>
    </source>
</evidence>
<dbReference type="AlphaFoldDB" id="A0A850PM85"/>
<dbReference type="Proteomes" id="UP000570517">
    <property type="component" value="Unassembled WGS sequence"/>
</dbReference>
<feature type="domain" description="Transcriptional regulator SbtR-like C-terminal" evidence="1">
    <location>
        <begin position="4"/>
        <end position="104"/>
    </location>
</feature>
<reference evidence="2 3" key="1">
    <citation type="submission" date="2020-05" db="EMBL/GenBank/DDBJ databases">
        <title>Draft genome sequence of Mycobacterium hippocampi DL, isolated from European seabass, Dicentrarchus labrax, reared in fish farms.</title>
        <authorList>
            <person name="Stathopoulou P."/>
            <person name="Asimakis E."/>
            <person name="Tzokas K."/>
            <person name="Batargias C."/>
            <person name="Tsiamis G."/>
        </authorList>
    </citation>
    <scope>NUCLEOTIDE SEQUENCE [LARGE SCALE GENOMIC DNA]</scope>
    <source>
        <strain evidence="2 3">DL</strain>
    </source>
</reference>
<sequence>MSAEDTLREWLFRLAWRLRIWHGLPSCIATAIDDSTPPVQEVCTHLTNRTSDFLGRAQEKGTSSTSVATEKVFELITAVSWAVDRFGDDPEQARQRVMLATAGVFHVGGQQS</sequence>
<gene>
    <name evidence="2" type="ORF">HLY00_363</name>
</gene>
<comment type="caution">
    <text evidence="2">The sequence shown here is derived from an EMBL/GenBank/DDBJ whole genome shotgun (WGS) entry which is preliminary data.</text>
</comment>
<dbReference type="EMBL" id="JABFYL010000014">
    <property type="protein sequence ID" value="NVN49260.1"/>
    <property type="molecule type" value="Genomic_DNA"/>
</dbReference>
<dbReference type="Pfam" id="PF21597">
    <property type="entry name" value="TetR_C_43"/>
    <property type="match status" value="1"/>
</dbReference>
<proteinExistence type="predicted"/>
<dbReference type="RefSeq" id="WP_178357652.1">
    <property type="nucleotide sequence ID" value="NZ_JABFYL010000014.1"/>
</dbReference>
<evidence type="ECO:0000313" key="2">
    <source>
        <dbReference type="EMBL" id="NVN49260.1"/>
    </source>
</evidence>
<organism evidence="2 3">
    <name type="scientific">Mycolicibacterium hippocampi</name>
    <dbReference type="NCBI Taxonomy" id="659824"/>
    <lineage>
        <taxon>Bacteria</taxon>
        <taxon>Bacillati</taxon>
        <taxon>Actinomycetota</taxon>
        <taxon>Actinomycetes</taxon>
        <taxon>Mycobacteriales</taxon>
        <taxon>Mycobacteriaceae</taxon>
        <taxon>Mycolicibacterium</taxon>
    </lineage>
</organism>
<evidence type="ECO:0000259" key="1">
    <source>
        <dbReference type="Pfam" id="PF21597"/>
    </source>
</evidence>
<dbReference type="Gene3D" id="1.10.357.10">
    <property type="entry name" value="Tetracycline Repressor, domain 2"/>
    <property type="match status" value="1"/>
</dbReference>
<protein>
    <submittedName>
        <fullName evidence="2">Transcriptional regulator, AcrR family</fullName>
    </submittedName>
</protein>